<organism evidence="3 4">
    <name type="scientific">Paenibacillus apii</name>
    <dbReference type="NCBI Taxonomy" id="1850370"/>
    <lineage>
        <taxon>Bacteria</taxon>
        <taxon>Bacillati</taxon>
        <taxon>Bacillota</taxon>
        <taxon>Bacilli</taxon>
        <taxon>Bacillales</taxon>
        <taxon>Paenibacillaceae</taxon>
        <taxon>Paenibacillus</taxon>
    </lineage>
</organism>
<keyword evidence="4" id="KW-1185">Reference proteome</keyword>
<protein>
    <submittedName>
        <fullName evidence="3">Carbon-nitrogen hydrolase family protein</fullName>
    </submittedName>
</protein>
<evidence type="ECO:0000256" key="1">
    <source>
        <dbReference type="ARBA" id="ARBA00010613"/>
    </source>
</evidence>
<dbReference type="Pfam" id="PF00795">
    <property type="entry name" value="CN_hydrolase"/>
    <property type="match status" value="1"/>
</dbReference>
<feature type="domain" description="CN hydrolase" evidence="2">
    <location>
        <begin position="3"/>
        <end position="247"/>
    </location>
</feature>
<dbReference type="PANTHER" id="PTHR23088">
    <property type="entry name" value="NITRILASE-RELATED"/>
    <property type="match status" value="1"/>
</dbReference>
<dbReference type="AlphaFoldDB" id="A0A6M1PNW0"/>
<sequence>MKLRVVMAQLESTSDKQVNYEKAVKAVREAASGHFAQMVVFPEIFMSFFPAHTPKHIIVNDAETLEGPFVTGMRKLAAEYGVWLIFGMKELTDEHKADRVYNTVVIVDSGGSIAGSYRKTHLYDAFGLKESDTIMPGDRLFEPIQTPFGKLGLFVCYELRFPEIARYQAARGAEIIIVPSGWVRGPMKERHWSHLITVRALENTVFMIACNQVSDFYSGQSLVADPMGVLMAAGPENEALIACEIDLSRIGSVRTKLPSYEQRRPELYSPDLIPEGADCNE</sequence>
<dbReference type="InterPro" id="IPR036526">
    <property type="entry name" value="C-N_Hydrolase_sf"/>
</dbReference>
<dbReference type="SUPFAM" id="SSF56317">
    <property type="entry name" value="Carbon-nitrogen hydrolase"/>
    <property type="match status" value="1"/>
</dbReference>
<evidence type="ECO:0000259" key="2">
    <source>
        <dbReference type="PROSITE" id="PS50263"/>
    </source>
</evidence>
<dbReference type="InterPro" id="IPR003010">
    <property type="entry name" value="C-N_Hydrolase"/>
</dbReference>
<dbReference type="Proteomes" id="UP000480151">
    <property type="component" value="Unassembled WGS sequence"/>
</dbReference>
<dbReference type="RefSeq" id="WP_165099914.1">
    <property type="nucleotide sequence ID" value="NZ_JAAKGU010000007.1"/>
</dbReference>
<dbReference type="Gene3D" id="3.60.110.10">
    <property type="entry name" value="Carbon-nitrogen hydrolase"/>
    <property type="match status" value="1"/>
</dbReference>
<comment type="caution">
    <text evidence="3">The sequence shown here is derived from an EMBL/GenBank/DDBJ whole genome shotgun (WGS) entry which is preliminary data.</text>
</comment>
<reference evidence="3 4" key="1">
    <citation type="submission" date="2020-02" db="EMBL/GenBank/DDBJ databases">
        <authorList>
            <person name="Gao J."/>
            <person name="Sun J."/>
        </authorList>
    </citation>
    <scope>NUCLEOTIDE SEQUENCE [LARGE SCALE GENOMIC DNA]</scope>
    <source>
        <strain evidence="3 4">7124</strain>
    </source>
</reference>
<dbReference type="EMBL" id="JAAKGU010000007">
    <property type="protein sequence ID" value="NGM83902.1"/>
    <property type="molecule type" value="Genomic_DNA"/>
</dbReference>
<name>A0A6M1PNW0_9BACL</name>
<proteinExistence type="inferred from homology"/>
<accession>A0A6M1PNW0</accession>
<keyword evidence="3" id="KW-0378">Hydrolase</keyword>
<dbReference type="CDD" id="cd07581">
    <property type="entry name" value="nitrilase_3"/>
    <property type="match status" value="1"/>
</dbReference>
<dbReference type="PANTHER" id="PTHR23088:SF27">
    <property type="entry name" value="DEAMINATED GLUTATHIONE AMIDASE"/>
    <property type="match status" value="1"/>
</dbReference>
<gene>
    <name evidence="3" type="ORF">G5B47_15900</name>
</gene>
<dbReference type="GO" id="GO:0016787">
    <property type="term" value="F:hydrolase activity"/>
    <property type="evidence" value="ECO:0007669"/>
    <property type="project" value="UniProtKB-KW"/>
</dbReference>
<dbReference type="PROSITE" id="PS50263">
    <property type="entry name" value="CN_HYDROLASE"/>
    <property type="match status" value="1"/>
</dbReference>
<evidence type="ECO:0000313" key="4">
    <source>
        <dbReference type="Proteomes" id="UP000480151"/>
    </source>
</evidence>
<evidence type="ECO:0000313" key="3">
    <source>
        <dbReference type="EMBL" id="NGM83902.1"/>
    </source>
</evidence>
<comment type="similarity">
    <text evidence="1">Belongs to the carbon-nitrogen hydrolase superfamily. NIT1/NIT2 family.</text>
</comment>